<evidence type="ECO:0000259" key="1">
    <source>
        <dbReference type="Pfam" id="PF08386"/>
    </source>
</evidence>
<sequence length="267" mass="28705">MRLREGRIMTQTCIHYAEPGARPGAPPLLLLHGTGGDERDLVPLARRVSPGSEILSLRGQVLERGMPRFFRRLSEGVFDEADLMTRADDLAAFVTEWRRTHPGERFTALGYSNGANIAAALLLLHPGLLSGAVLMRAMAPLATPPAPDLAGTRVLMLSGAQDPIVPLAWRTALERSLRNTGAEIENRVHDAGHGLVDDDLTSAARWLGGSSTARIISMAKRRADVVGIFPNDAAIAPPTILQLFSGKCCCDVILCTHDMAKVFGLAC</sequence>
<comment type="caution">
    <text evidence="3">The sequence shown here is derived from an EMBL/GenBank/DDBJ whole genome shotgun (WGS) entry which is preliminary data.</text>
</comment>
<organism evidence="3 4">
    <name type="scientific">Gluconacetobacter sacchari DSM 12717</name>
    <dbReference type="NCBI Taxonomy" id="1307940"/>
    <lineage>
        <taxon>Bacteria</taxon>
        <taxon>Pseudomonadati</taxon>
        <taxon>Pseudomonadota</taxon>
        <taxon>Alphaproteobacteria</taxon>
        <taxon>Acetobacterales</taxon>
        <taxon>Acetobacteraceae</taxon>
        <taxon>Gluconacetobacter</taxon>
    </lineage>
</organism>
<dbReference type="Pfam" id="PF12146">
    <property type="entry name" value="Hydrolase_4"/>
    <property type="match status" value="1"/>
</dbReference>
<evidence type="ECO:0000313" key="4">
    <source>
        <dbReference type="Proteomes" id="UP001060895"/>
    </source>
</evidence>
<dbReference type="Pfam" id="PF08386">
    <property type="entry name" value="Abhydrolase_4"/>
    <property type="match status" value="1"/>
</dbReference>
<gene>
    <name evidence="3" type="ORF">AA12717_3988</name>
</gene>
<protein>
    <submittedName>
        <fullName evidence="3">Phospholipase</fullName>
    </submittedName>
</protein>
<dbReference type="SUPFAM" id="SSF53474">
    <property type="entry name" value="alpha/beta-Hydrolases"/>
    <property type="match status" value="1"/>
</dbReference>
<keyword evidence="4" id="KW-1185">Reference proteome</keyword>
<evidence type="ECO:0000259" key="2">
    <source>
        <dbReference type="Pfam" id="PF12146"/>
    </source>
</evidence>
<accession>A0ABQ0PCY6</accession>
<dbReference type="InterPro" id="IPR029058">
    <property type="entry name" value="AB_hydrolase_fold"/>
</dbReference>
<dbReference type="Gene3D" id="3.40.50.1820">
    <property type="entry name" value="alpha/beta hydrolase"/>
    <property type="match status" value="1"/>
</dbReference>
<reference evidence="3" key="1">
    <citation type="submission" date="2013-04" db="EMBL/GenBank/DDBJ databases">
        <title>The genome sequencing project of 58 acetic acid bacteria.</title>
        <authorList>
            <person name="Okamoto-Kainuma A."/>
            <person name="Ishikawa M."/>
            <person name="Umino S."/>
            <person name="Koizumi Y."/>
            <person name="Shiwa Y."/>
            <person name="Yoshikawa H."/>
            <person name="Matsutani M."/>
            <person name="Matsushita K."/>
        </authorList>
    </citation>
    <scope>NUCLEOTIDE SEQUENCE</scope>
    <source>
        <strain evidence="3">DSM 12717</strain>
    </source>
</reference>
<evidence type="ECO:0000313" key="3">
    <source>
        <dbReference type="EMBL" id="GBQ32451.1"/>
    </source>
</evidence>
<feature type="domain" description="Serine aminopeptidase S33" evidence="2">
    <location>
        <begin position="86"/>
        <end position="142"/>
    </location>
</feature>
<proteinExistence type="predicted"/>
<dbReference type="InterPro" id="IPR022742">
    <property type="entry name" value="Hydrolase_4"/>
</dbReference>
<dbReference type="InterPro" id="IPR013595">
    <property type="entry name" value="Pept_S33_TAP-like_C"/>
</dbReference>
<dbReference type="Proteomes" id="UP001060895">
    <property type="component" value="Unassembled WGS sequence"/>
</dbReference>
<dbReference type="EMBL" id="BAQP01000497">
    <property type="protein sequence ID" value="GBQ32451.1"/>
    <property type="molecule type" value="Genomic_DNA"/>
</dbReference>
<feature type="domain" description="Peptidase S33 tripeptidyl aminopeptidase-like C-terminal" evidence="1">
    <location>
        <begin position="151"/>
        <end position="197"/>
    </location>
</feature>
<name>A0ABQ0PCY6_9PROT</name>